<dbReference type="EMBL" id="KZ084152">
    <property type="protein sequence ID" value="OSC97373.1"/>
    <property type="molecule type" value="Genomic_DNA"/>
</dbReference>
<gene>
    <name evidence="2" type="ORF">PYCCODRAFT_1140004</name>
</gene>
<keyword evidence="3" id="KW-1185">Reference proteome</keyword>
<evidence type="ECO:0000256" key="1">
    <source>
        <dbReference type="SAM" id="MobiDB-lite"/>
    </source>
</evidence>
<dbReference type="AlphaFoldDB" id="A0A1Y2I9L5"/>
<protein>
    <submittedName>
        <fullName evidence="2">Uncharacterized protein</fullName>
    </submittedName>
</protein>
<evidence type="ECO:0000313" key="2">
    <source>
        <dbReference type="EMBL" id="OSC97373.1"/>
    </source>
</evidence>
<evidence type="ECO:0000313" key="3">
    <source>
        <dbReference type="Proteomes" id="UP000193067"/>
    </source>
</evidence>
<organism evidence="2 3">
    <name type="scientific">Trametes coccinea (strain BRFM310)</name>
    <name type="common">Pycnoporus coccineus</name>
    <dbReference type="NCBI Taxonomy" id="1353009"/>
    <lineage>
        <taxon>Eukaryota</taxon>
        <taxon>Fungi</taxon>
        <taxon>Dikarya</taxon>
        <taxon>Basidiomycota</taxon>
        <taxon>Agaricomycotina</taxon>
        <taxon>Agaricomycetes</taxon>
        <taxon>Polyporales</taxon>
        <taxon>Polyporaceae</taxon>
        <taxon>Trametes</taxon>
    </lineage>
</organism>
<reference evidence="2 3" key="1">
    <citation type="journal article" date="2015" name="Biotechnol. Biofuels">
        <title>Enhanced degradation of softwood versus hardwood by the white-rot fungus Pycnoporus coccineus.</title>
        <authorList>
            <person name="Couturier M."/>
            <person name="Navarro D."/>
            <person name="Chevret D."/>
            <person name="Henrissat B."/>
            <person name="Piumi F."/>
            <person name="Ruiz-Duenas F.J."/>
            <person name="Martinez A.T."/>
            <person name="Grigoriev I.V."/>
            <person name="Riley R."/>
            <person name="Lipzen A."/>
            <person name="Berrin J.G."/>
            <person name="Master E.R."/>
            <person name="Rosso M.N."/>
        </authorList>
    </citation>
    <scope>NUCLEOTIDE SEQUENCE [LARGE SCALE GENOMIC DNA]</scope>
    <source>
        <strain evidence="2 3">BRFM310</strain>
    </source>
</reference>
<feature type="compositionally biased region" description="Basic residues" evidence="1">
    <location>
        <begin position="57"/>
        <end position="72"/>
    </location>
</feature>
<proteinExistence type="predicted"/>
<name>A0A1Y2I9L5_TRAC3</name>
<feature type="region of interest" description="Disordered" evidence="1">
    <location>
        <begin position="48"/>
        <end position="72"/>
    </location>
</feature>
<dbReference type="Proteomes" id="UP000193067">
    <property type="component" value="Unassembled WGS sequence"/>
</dbReference>
<sequence>MIKARVPVRPSARPPPYLVFFLLRAGFAVRSPSHRIARLYIYTHHARKHSPNDTHTHTHTHVRTRTHAYTRP</sequence>
<accession>A0A1Y2I9L5</accession>